<dbReference type="FunFam" id="3.30.450.60:FF:000002">
    <property type="entry name" value="AP-2 complex subunit mu, putative"/>
    <property type="match status" value="1"/>
</dbReference>
<dbReference type="InterPro" id="IPR022775">
    <property type="entry name" value="AP_mu_sigma_su"/>
</dbReference>
<dbReference type="OrthoDB" id="10259133at2759"/>
<dbReference type="SUPFAM" id="SSF64356">
    <property type="entry name" value="SNARE-like"/>
    <property type="match status" value="1"/>
</dbReference>
<feature type="domain" description="MHD" evidence="6">
    <location>
        <begin position="194"/>
        <end position="440"/>
    </location>
</feature>
<keyword evidence="2 5" id="KW-0813">Transport</keyword>
<evidence type="ECO:0000313" key="8">
    <source>
        <dbReference type="Proteomes" id="UP000182334"/>
    </source>
</evidence>
<evidence type="ECO:0000256" key="1">
    <source>
        <dbReference type="ARBA" id="ARBA00004308"/>
    </source>
</evidence>
<dbReference type="InterPro" id="IPR050431">
    <property type="entry name" value="Adaptor_comp_med_subunit"/>
</dbReference>
<dbReference type="AlphaFoldDB" id="A0A1L0DTI5"/>
<dbReference type="InterPro" id="IPR028565">
    <property type="entry name" value="MHD"/>
</dbReference>
<evidence type="ECO:0000256" key="2">
    <source>
        <dbReference type="ARBA" id="ARBA00022448"/>
    </source>
</evidence>
<dbReference type="PANTHER" id="PTHR10529">
    <property type="entry name" value="AP COMPLEX SUBUNIT MU"/>
    <property type="match status" value="1"/>
</dbReference>
<dbReference type="STRING" id="45354.A0A1L0DTI5"/>
<sequence length="441" mass="49954">MNAIFIFNSKGDTLMSKFFREGVKRNVSDVFRIQVINSAARAPSGSAPAAREIRLPVLTLGSTSFLYIRSGYLWIVVVTRSNQDALVIFEFLYNFVELLKLAFAGPQALILTEENITNNFTAIFDILDELVEFGFPTNLEPSYLSSVVPNLAGLKIKDEGGKRSISDKKMKSNLESVYDPNSISWREPGIKYRKNEIYLNVDEKVHVLLNTRGETVRSNIDGTIVMKAHLSGMPICRFGFSNESILDNLLETITLDDFKFHKCVELDKYDTEQVIRFVPPDGTFQLMTYHIANTATLPFRINSWVKRDGDKISLKIRLRSTFSSKLSATNVILKVPTPIGVTRNSVTCSNGKAKYIPEDNAIHWKFSRFYGEAEHMLNIDLGIDHPDLNWSKPSITLDFTLEMYSASGLAVNFLKVTEKSNYRTVKWVKYTTQAGSYEIRL</sequence>
<dbReference type="PIRSF" id="PIRSF005992">
    <property type="entry name" value="Clathrin_mu"/>
    <property type="match status" value="1"/>
</dbReference>
<comment type="subcellular location">
    <subcellularLocation>
        <location evidence="1">Endomembrane system</location>
    </subcellularLocation>
</comment>
<dbReference type="SUPFAM" id="SSF49447">
    <property type="entry name" value="Second domain of Mu2 adaptin subunit (ap50) of ap2 adaptor"/>
    <property type="match status" value="1"/>
</dbReference>
<keyword evidence="4" id="KW-0472">Membrane</keyword>
<dbReference type="GO" id="GO:0016192">
    <property type="term" value="P:vesicle-mediated transport"/>
    <property type="evidence" value="ECO:0007669"/>
    <property type="project" value="InterPro"/>
</dbReference>
<dbReference type="GO" id="GO:0006886">
    <property type="term" value="P:intracellular protein transport"/>
    <property type="evidence" value="ECO:0007669"/>
    <property type="project" value="UniProtKB-UniRule"/>
</dbReference>
<dbReference type="PRINTS" id="PR00314">
    <property type="entry name" value="CLATHRINADPT"/>
</dbReference>
<dbReference type="EMBL" id="LT635760">
    <property type="protein sequence ID" value="SGZ55678.1"/>
    <property type="molecule type" value="Genomic_DNA"/>
</dbReference>
<dbReference type="Pfam" id="PF01217">
    <property type="entry name" value="Clat_adaptor_s"/>
    <property type="match status" value="1"/>
</dbReference>
<evidence type="ECO:0000259" key="6">
    <source>
        <dbReference type="PROSITE" id="PS51072"/>
    </source>
</evidence>
<reference evidence="7 8" key="1">
    <citation type="submission" date="2016-10" db="EMBL/GenBank/DDBJ databases">
        <authorList>
            <person name="de Groot N.N."/>
        </authorList>
    </citation>
    <scope>NUCLEOTIDE SEQUENCE [LARGE SCALE GENOMIC DNA]</scope>
    <source>
        <strain evidence="7 8">CBS 141442</strain>
    </source>
</reference>
<keyword evidence="8" id="KW-1185">Reference proteome</keyword>
<dbReference type="GO" id="GO:0012505">
    <property type="term" value="C:endomembrane system"/>
    <property type="evidence" value="ECO:0007669"/>
    <property type="project" value="UniProtKB-SubCell"/>
</dbReference>
<dbReference type="GO" id="GO:0030131">
    <property type="term" value="C:clathrin adaptor complex"/>
    <property type="evidence" value="ECO:0007669"/>
    <property type="project" value="UniProtKB-UniRule"/>
</dbReference>
<dbReference type="Pfam" id="PF00928">
    <property type="entry name" value="Adap_comp_sub"/>
    <property type="match status" value="1"/>
</dbReference>
<dbReference type="InterPro" id="IPR001392">
    <property type="entry name" value="Clathrin_mu"/>
</dbReference>
<gene>
    <name evidence="7" type="ORF">SAMEA4029010_CIC11G00000003611</name>
</gene>
<dbReference type="Proteomes" id="UP000182334">
    <property type="component" value="Chromosome V"/>
</dbReference>
<keyword evidence="3 5" id="KW-0653">Protein transport</keyword>
<evidence type="ECO:0000256" key="5">
    <source>
        <dbReference type="PIRNR" id="PIRNR005992"/>
    </source>
</evidence>
<evidence type="ECO:0000256" key="4">
    <source>
        <dbReference type="ARBA" id="ARBA00023136"/>
    </source>
</evidence>
<dbReference type="InterPro" id="IPR036168">
    <property type="entry name" value="AP2_Mu_C_sf"/>
</dbReference>
<organism evidence="7 8">
    <name type="scientific">Sungouiella intermedia</name>
    <dbReference type="NCBI Taxonomy" id="45354"/>
    <lineage>
        <taxon>Eukaryota</taxon>
        <taxon>Fungi</taxon>
        <taxon>Dikarya</taxon>
        <taxon>Ascomycota</taxon>
        <taxon>Saccharomycotina</taxon>
        <taxon>Pichiomycetes</taxon>
        <taxon>Metschnikowiaceae</taxon>
        <taxon>Sungouiella</taxon>
    </lineage>
</organism>
<protein>
    <submittedName>
        <fullName evidence="7">CIC11C00000003611</fullName>
    </submittedName>
</protein>
<accession>A0A1L0DTI5</accession>
<dbReference type="InterPro" id="IPR011012">
    <property type="entry name" value="Longin-like_dom_sf"/>
</dbReference>
<dbReference type="Gene3D" id="3.30.450.60">
    <property type="match status" value="1"/>
</dbReference>
<comment type="similarity">
    <text evidence="5">Belongs to the adaptor complexes medium subunit family.</text>
</comment>
<proteinExistence type="inferred from homology"/>
<dbReference type="Gene3D" id="2.60.40.1170">
    <property type="entry name" value="Mu homology domain, subdomain B"/>
    <property type="match status" value="2"/>
</dbReference>
<evidence type="ECO:0000256" key="3">
    <source>
        <dbReference type="ARBA" id="ARBA00022927"/>
    </source>
</evidence>
<evidence type="ECO:0000313" key="7">
    <source>
        <dbReference type="EMBL" id="SGZ55678.1"/>
    </source>
</evidence>
<dbReference type="PROSITE" id="PS51072">
    <property type="entry name" value="MHD"/>
    <property type="match status" value="1"/>
</dbReference>
<name>A0A1L0DTI5_9ASCO</name>